<sequence>MVILYGVEMPDSSKFSEVCAHQDVGRLPIASSFTLQTAHSRWLDTRTDSPTSINSDKAG</sequence>
<gene>
    <name evidence="1" type="ORF">Cylst_0554</name>
</gene>
<proteinExistence type="predicted"/>
<protein>
    <submittedName>
        <fullName evidence="1">Uncharacterized protein</fullName>
    </submittedName>
</protein>
<dbReference type="HOGENOM" id="CLU_2952734_0_0_3"/>
<dbReference type="EMBL" id="CP003642">
    <property type="protein sequence ID" value="AFZ22891.1"/>
    <property type="molecule type" value="Genomic_DNA"/>
</dbReference>
<dbReference type="AlphaFoldDB" id="K9WSY0"/>
<keyword evidence="2" id="KW-1185">Reference proteome</keyword>
<dbReference type="Proteomes" id="UP000010475">
    <property type="component" value="Chromosome"/>
</dbReference>
<evidence type="ECO:0000313" key="1">
    <source>
        <dbReference type="EMBL" id="AFZ22891.1"/>
    </source>
</evidence>
<evidence type="ECO:0000313" key="2">
    <source>
        <dbReference type="Proteomes" id="UP000010475"/>
    </source>
</evidence>
<accession>K9WSY0</accession>
<reference evidence="1 2" key="1">
    <citation type="submission" date="2012-06" db="EMBL/GenBank/DDBJ databases">
        <title>Finished chromosome of genome of Cylindrospermum stagnale PCC 7417.</title>
        <authorList>
            <consortium name="US DOE Joint Genome Institute"/>
            <person name="Gugger M."/>
            <person name="Coursin T."/>
            <person name="Rippka R."/>
            <person name="Tandeau De Marsac N."/>
            <person name="Huntemann M."/>
            <person name="Wei C.-L."/>
            <person name="Han J."/>
            <person name="Detter J.C."/>
            <person name="Han C."/>
            <person name="Tapia R."/>
            <person name="Chen A."/>
            <person name="Kyrpides N."/>
            <person name="Mavromatis K."/>
            <person name="Markowitz V."/>
            <person name="Szeto E."/>
            <person name="Ivanova N."/>
            <person name="Pagani I."/>
            <person name="Pati A."/>
            <person name="Goodwin L."/>
            <person name="Nordberg H.P."/>
            <person name="Cantor M.N."/>
            <person name="Hua S.X."/>
            <person name="Woyke T."/>
            <person name="Kerfeld C.A."/>
        </authorList>
    </citation>
    <scope>NUCLEOTIDE SEQUENCE [LARGE SCALE GENOMIC DNA]</scope>
    <source>
        <strain evidence="1 2">PCC 7417</strain>
    </source>
</reference>
<organism evidence="1 2">
    <name type="scientific">Cylindrospermum stagnale PCC 7417</name>
    <dbReference type="NCBI Taxonomy" id="56107"/>
    <lineage>
        <taxon>Bacteria</taxon>
        <taxon>Bacillati</taxon>
        <taxon>Cyanobacteriota</taxon>
        <taxon>Cyanophyceae</taxon>
        <taxon>Nostocales</taxon>
        <taxon>Nostocaceae</taxon>
        <taxon>Cylindrospermum</taxon>
    </lineage>
</organism>
<name>K9WSY0_9NOST</name>
<dbReference type="KEGG" id="csg:Cylst_0554"/>